<keyword evidence="1" id="KW-0812">Transmembrane</keyword>
<name>A0ABQ2NHJ9_9FLAO</name>
<sequence>MFIDRKKYYSAKKVNQIIDLLKNNTTDETFFNINPDRNFLFEGIIKENKFRIQKVLPSRYGLKPNIFGTFEQNNKNTQIEIIIRPRFRSFLFFLIFLIFIFTFGYLVIFEIK</sequence>
<keyword evidence="1" id="KW-0472">Membrane</keyword>
<evidence type="ECO:0000313" key="2">
    <source>
        <dbReference type="EMBL" id="GGP02460.1"/>
    </source>
</evidence>
<dbReference type="Proteomes" id="UP000620064">
    <property type="component" value="Unassembled WGS sequence"/>
</dbReference>
<comment type="caution">
    <text evidence="2">The sequence shown here is derived from an EMBL/GenBank/DDBJ whole genome shotgun (WGS) entry which is preliminary data.</text>
</comment>
<proteinExistence type="predicted"/>
<dbReference type="RefSeq" id="WP_188616684.1">
    <property type="nucleotide sequence ID" value="NZ_BMLV01000001.1"/>
</dbReference>
<protein>
    <submittedName>
        <fullName evidence="2">Uncharacterized protein</fullName>
    </submittedName>
</protein>
<reference evidence="3" key="1">
    <citation type="journal article" date="2019" name="Int. J. Syst. Evol. Microbiol.">
        <title>The Global Catalogue of Microorganisms (GCM) 10K type strain sequencing project: providing services to taxonomists for standard genome sequencing and annotation.</title>
        <authorList>
            <consortium name="The Broad Institute Genomics Platform"/>
            <consortium name="The Broad Institute Genome Sequencing Center for Infectious Disease"/>
            <person name="Wu L."/>
            <person name="Ma J."/>
        </authorList>
    </citation>
    <scope>NUCLEOTIDE SEQUENCE [LARGE SCALE GENOMIC DNA]</scope>
    <source>
        <strain evidence="3">CGMCC 1.7656</strain>
    </source>
</reference>
<keyword evidence="1" id="KW-1133">Transmembrane helix</keyword>
<gene>
    <name evidence="2" type="ORF">GCM10010992_06930</name>
</gene>
<evidence type="ECO:0000256" key="1">
    <source>
        <dbReference type="SAM" id="Phobius"/>
    </source>
</evidence>
<keyword evidence="3" id="KW-1185">Reference proteome</keyword>
<accession>A0ABQ2NHJ9</accession>
<feature type="transmembrane region" description="Helical" evidence="1">
    <location>
        <begin position="90"/>
        <end position="109"/>
    </location>
</feature>
<organism evidence="2 3">
    <name type="scientific">Cloacibacterium rupense</name>
    <dbReference type="NCBI Taxonomy" id="517423"/>
    <lineage>
        <taxon>Bacteria</taxon>
        <taxon>Pseudomonadati</taxon>
        <taxon>Bacteroidota</taxon>
        <taxon>Flavobacteriia</taxon>
        <taxon>Flavobacteriales</taxon>
        <taxon>Weeksellaceae</taxon>
    </lineage>
</organism>
<evidence type="ECO:0000313" key="3">
    <source>
        <dbReference type="Proteomes" id="UP000620064"/>
    </source>
</evidence>
<dbReference type="EMBL" id="BMLV01000001">
    <property type="protein sequence ID" value="GGP02460.1"/>
    <property type="molecule type" value="Genomic_DNA"/>
</dbReference>